<organism evidence="1 2">
    <name type="scientific">Georgenia subflava</name>
    <dbReference type="NCBI Taxonomy" id="1622177"/>
    <lineage>
        <taxon>Bacteria</taxon>
        <taxon>Bacillati</taxon>
        <taxon>Actinomycetota</taxon>
        <taxon>Actinomycetes</taxon>
        <taxon>Micrococcales</taxon>
        <taxon>Bogoriellaceae</taxon>
        <taxon>Georgenia</taxon>
    </lineage>
</organism>
<protein>
    <submittedName>
        <fullName evidence="1">Uncharacterized protein</fullName>
    </submittedName>
</protein>
<dbReference type="Proteomes" id="UP000437709">
    <property type="component" value="Unassembled WGS sequence"/>
</dbReference>
<evidence type="ECO:0000313" key="2">
    <source>
        <dbReference type="Proteomes" id="UP000437709"/>
    </source>
</evidence>
<dbReference type="OrthoDB" id="4549550at2"/>
<proteinExistence type="predicted"/>
<dbReference type="RefSeq" id="WP_152193787.1">
    <property type="nucleotide sequence ID" value="NZ_VUKD01000001.1"/>
</dbReference>
<dbReference type="EMBL" id="WHPC01000006">
    <property type="protein sequence ID" value="MPV36101.1"/>
    <property type="molecule type" value="Genomic_DNA"/>
</dbReference>
<evidence type="ECO:0000313" key="1">
    <source>
        <dbReference type="EMBL" id="MPV36101.1"/>
    </source>
</evidence>
<gene>
    <name evidence="1" type="ORF">GB881_03415</name>
</gene>
<dbReference type="InterPro" id="IPR046609">
    <property type="entry name" value="DUF6668"/>
</dbReference>
<sequence length="194" mass="20160">MGLNRVEDRRAGTVEASVTFPVPTGPAMPQRGVPSPEHALAVRVRPRRAQPWWLGAHGGAGESTLAALVGGSAAADHAWPVPPGTDAPHDVVLVARTSLTGLRAAQVAATQWAAGDVPGVQLLGLVLMADAPGRTPTPLRDFARLVAGGVPRTWSVPWVPSWRLTGEPTTAPAALDRLRRDLSSLLTGARPGKG</sequence>
<dbReference type="Pfam" id="PF20373">
    <property type="entry name" value="DUF6668"/>
    <property type="match status" value="1"/>
</dbReference>
<reference evidence="1 2" key="1">
    <citation type="submission" date="2019-10" db="EMBL/GenBank/DDBJ databases">
        <title>Georgenia wutianyii sp. nov. and Georgenia yuyongxinii sp. nov. isolated from plateau pika (Ochotona curzoniae) in the Qinghai-Tibet plateau of China.</title>
        <authorList>
            <person name="Tian Z."/>
        </authorList>
    </citation>
    <scope>NUCLEOTIDE SEQUENCE [LARGE SCALE GENOMIC DNA]</scope>
    <source>
        <strain evidence="1 2">JCM 19765</strain>
    </source>
</reference>
<name>A0A6N7EFD9_9MICO</name>
<dbReference type="AlphaFoldDB" id="A0A6N7EFD9"/>
<accession>A0A6N7EFD9</accession>
<keyword evidence="2" id="KW-1185">Reference proteome</keyword>
<comment type="caution">
    <text evidence="1">The sequence shown here is derived from an EMBL/GenBank/DDBJ whole genome shotgun (WGS) entry which is preliminary data.</text>
</comment>